<dbReference type="InterPro" id="IPR050473">
    <property type="entry name" value="A2M/Complement_sys"/>
</dbReference>
<evidence type="ECO:0000256" key="6">
    <source>
        <dbReference type="ARBA" id="ARBA00022900"/>
    </source>
</evidence>
<dbReference type="FunFam" id="2.60.40.1930:FF:000001">
    <property type="entry name" value="CD109 isoform 3"/>
    <property type="match status" value="1"/>
</dbReference>
<dbReference type="SMART" id="SM01359">
    <property type="entry name" value="A2M_N_2"/>
    <property type="match status" value="1"/>
</dbReference>
<dbReference type="Pfam" id="PF07703">
    <property type="entry name" value="A2M_BRD"/>
    <property type="match status" value="1"/>
</dbReference>
<evidence type="ECO:0000256" key="4">
    <source>
        <dbReference type="ARBA" id="ARBA00022690"/>
    </source>
</evidence>
<dbReference type="Gene3D" id="2.60.40.1930">
    <property type="match status" value="2"/>
</dbReference>
<evidence type="ECO:0000259" key="12">
    <source>
        <dbReference type="SMART" id="SM01360"/>
    </source>
</evidence>
<dbReference type="SUPFAM" id="SSF48239">
    <property type="entry name" value="Terpenoid cyclases/Protein prenyltransferases"/>
    <property type="match status" value="1"/>
</dbReference>
<dbReference type="SUPFAM" id="SSF81296">
    <property type="entry name" value="E set domains"/>
    <property type="match status" value="1"/>
</dbReference>
<dbReference type="KEGG" id="pbi:103048567"/>
<evidence type="ECO:0000256" key="1">
    <source>
        <dbReference type="ARBA" id="ARBA00004613"/>
    </source>
</evidence>
<dbReference type="FunFam" id="1.50.10.20:FF:000001">
    <property type="entry name" value="CD109 isoform 1"/>
    <property type="match status" value="1"/>
</dbReference>
<dbReference type="Pfam" id="PF07678">
    <property type="entry name" value="TED_complement"/>
    <property type="match status" value="1"/>
</dbReference>
<dbReference type="InterPro" id="IPR019742">
    <property type="entry name" value="MacrogloblnA2_CS"/>
</dbReference>
<dbReference type="InterPro" id="IPR001599">
    <property type="entry name" value="Macroglobln_a2"/>
</dbReference>
<dbReference type="InterPro" id="IPR041555">
    <property type="entry name" value="MG3"/>
</dbReference>
<dbReference type="Pfam" id="PF07677">
    <property type="entry name" value="A2M_recep"/>
    <property type="match status" value="1"/>
</dbReference>
<keyword evidence="8" id="KW-1015">Disulfide bond</keyword>
<dbReference type="InterPro" id="IPR002890">
    <property type="entry name" value="MG2"/>
</dbReference>
<keyword evidence="14" id="KW-1185">Reference proteome</keyword>
<dbReference type="InterPro" id="IPR036595">
    <property type="entry name" value="A-macroglobulin_rcpt-bd_sf"/>
</dbReference>
<sequence>MRGQPSVFSLTLQPAALFSIMGKSWQPREDIFLLLLLCLLPGNIAAVPTPKPQYVVLVPETIQMGTSETFCVQMSHLTEAMTLAVSLEYGTRNWNLKQEMVTEKDVFQCAPFQIPRGNNILSPPEAILTVIARGLTQAFWSRKNVQVKKPENLLFVQTDKLIYRAEQQVQFRIVCMDEGFNPVKEKIPVVYIQDSKNNRVFQWRDVEIPMGITQLSYPLSSDPPLGTYQVVVEKDSKKVAEYSFDVDEYVLPKFEVLVKAPKLISVLAKKIEVSVCGRYTYEKPVPGLVKMSLCRHHYQLDFQCYSNTTLCKEFDGEADGNGCFSKVVDMEEFHLMWLGYLMSIVVEGKITEEGTGVEFSGTESIEITSTISKITFENADHYYKAGIPYVVKVKLVDSTNLPISNETVKLLETSRNLQLSQVTDAQGLAQFSIDTTNFKYVFLNLQATSKASPWCGPHWATPSHSSAFHIVSPMYSPSQSYLHIEPGSEKLSCGHREPVQVQYILNRGDTQEDEIVFYYVVMAKGNIIRAGKHVERVEQGKEAKGAFLLNLLVDADTAPLTRLLLYTILPSGELVAHSRDFTVEKCFSNKVRLWFSEQEGLPGEKTQLHLAASPRSLCAIHAVDQSVFLLKPEAELSPDTIYNLLPKKDLLSFSFDDLFLDEANFHPCTEEETFRPDMVGFQPVPYFSEQGDSYKIFKDVGLKIFTNAKLRKRVTCSRGPNLYPEMVPRIIPAVASRISPPSGVLPGAAGLPFASPGIGPVGVSGALPLPAPGVSFGTILGGFPPIPQVGVVHKKAPRRIFPETWIWSLVIVNGSEENRSSHLHQSSRNSDVSEESKQMAVPVTIPDTITKWKAGAFCLSADRGFGLAQPTSLNVFQPFFIELTLPYSVVRGEAFPLKATIFSYLTRCLRVTISLAPSPDFGASPMQKEEDSYCICANGRKTVSWMVTPKFLGKMNLTASAEALSSDQLCGNEVVEVLTIGNKDVVIKSLLVEPEGIEKEVVFNSLFCAHGKSESKSFPLELPGNVVEDSARASFCVLGDILGGVIKNLHQLLKMPYGCGEQNMALLAPNIYILNYLNKTGQLTEEIKSKAIGYLVAGYQRQLNYKHSDGSYSTFGEGSREGNTWLTAFVLKTLAQARPHIFVDSKHITDAQKSLAARQRENGCFESTGSLLNNALKGGVDDQITLSAYITIALLEVPLPVTLYLVQSGLSCLETAAQAREIHVYTRALMAYAFALAGKKEKRQEMLDSLQKIAVKEEDGSIHWERPGKQEERSDFPFFYHRAPSAEIEMTSYVLLAYLTKKPAPSQEELTIAIAIVRWLVKQQNPNGGFSSTQDTVVALQALSQFRIATYSKDGVDARVTLSSGDATLTEFHVDSTNSLLLQCQDLPQVPGHYRAEVTGCIFIQTTLKYNVPSLQEDAPFRLQVQTVPETCIGPKAHVTFDIAMNVSYTGRRLVSNMAIVEIKMLSGYIPVKPSVKKLEKQNQIKRTEVNINYVLLYLEEVNSTTQTYSFTVEQETPIRGLKPALVKVYDYYETDEFATAEYITPCGTDQYQGNI</sequence>
<dbReference type="Pfam" id="PF01835">
    <property type="entry name" value="MG2"/>
    <property type="match status" value="1"/>
</dbReference>
<protein>
    <submittedName>
        <fullName evidence="15">Alpha-2-macroglobulin-like</fullName>
    </submittedName>
</protein>
<evidence type="ECO:0000313" key="15">
    <source>
        <dbReference type="RefSeq" id="XP_025030737.1"/>
    </source>
</evidence>
<dbReference type="GO" id="GO:0005615">
    <property type="term" value="C:extracellular space"/>
    <property type="evidence" value="ECO:0007669"/>
    <property type="project" value="InterPro"/>
</dbReference>
<keyword evidence="9" id="KW-0325">Glycoprotein</keyword>
<keyword evidence="3" id="KW-0964">Secreted</keyword>
<evidence type="ECO:0000256" key="7">
    <source>
        <dbReference type="ARBA" id="ARBA00022966"/>
    </source>
</evidence>
<dbReference type="GeneID" id="103048567"/>
<dbReference type="Gene3D" id="2.60.40.1940">
    <property type="match status" value="1"/>
</dbReference>
<dbReference type="InterPro" id="IPR047565">
    <property type="entry name" value="Alpha-macroglob_thiol-ester_cl"/>
</dbReference>
<name>A0A9F5J193_PYTBI</name>
<dbReference type="Gene3D" id="1.50.10.20">
    <property type="match status" value="1"/>
</dbReference>
<feature type="domain" description="Alpha-2-macroglobulin" evidence="12">
    <location>
        <begin position="804"/>
        <end position="915"/>
    </location>
</feature>
<dbReference type="InterPro" id="IPR008930">
    <property type="entry name" value="Terpenoid_cyclase/PrenylTrfase"/>
</dbReference>
<dbReference type="Gene3D" id="2.60.40.690">
    <property type="entry name" value="Alpha-macroglobulin, receptor-binding domain"/>
    <property type="match status" value="1"/>
</dbReference>
<dbReference type="SMART" id="SM01360">
    <property type="entry name" value="A2M"/>
    <property type="match status" value="1"/>
</dbReference>
<proteinExistence type="inferred from homology"/>
<dbReference type="InterPro" id="IPR041813">
    <property type="entry name" value="A2M_TED"/>
</dbReference>
<evidence type="ECO:0000256" key="8">
    <source>
        <dbReference type="ARBA" id="ARBA00023157"/>
    </source>
</evidence>
<dbReference type="InterPro" id="IPR011625">
    <property type="entry name" value="A2M_N_BRD"/>
</dbReference>
<dbReference type="GO" id="GO:0004867">
    <property type="term" value="F:serine-type endopeptidase inhibitor activity"/>
    <property type="evidence" value="ECO:0007669"/>
    <property type="project" value="UniProtKB-KW"/>
</dbReference>
<feature type="domain" description="Alpha-macroglobulin receptor-binding" evidence="13">
    <location>
        <begin position="1456"/>
        <end position="1543"/>
    </location>
</feature>
<evidence type="ECO:0000256" key="9">
    <source>
        <dbReference type="ARBA" id="ARBA00023180"/>
    </source>
</evidence>
<dbReference type="Pfam" id="PF17789">
    <property type="entry name" value="MG4"/>
    <property type="match status" value="1"/>
</dbReference>
<dbReference type="Proteomes" id="UP000695026">
    <property type="component" value="Unplaced"/>
</dbReference>
<dbReference type="PANTHER" id="PTHR11412:SF165">
    <property type="entry name" value="ALPHA-2-MACROGLOBULIN"/>
    <property type="match status" value="1"/>
</dbReference>
<keyword evidence="6" id="KW-0722">Serine protease inhibitor</keyword>
<dbReference type="PANTHER" id="PTHR11412">
    <property type="entry name" value="MACROGLOBULIN / COMPLEMENT"/>
    <property type="match status" value="1"/>
</dbReference>
<dbReference type="CDD" id="cd02897">
    <property type="entry name" value="A2M_2"/>
    <property type="match status" value="1"/>
</dbReference>
<feature type="domain" description="Alpha-2-macroglobulin bait region" evidence="11">
    <location>
        <begin position="482"/>
        <end position="630"/>
    </location>
</feature>
<dbReference type="InterPro" id="IPR040839">
    <property type="entry name" value="MG4"/>
</dbReference>
<comment type="subunit">
    <text evidence="10">Homotetramer; disulfide-linked.</text>
</comment>
<reference evidence="15" key="1">
    <citation type="submission" date="2025-08" db="UniProtKB">
        <authorList>
            <consortium name="RefSeq"/>
        </authorList>
    </citation>
    <scope>IDENTIFICATION</scope>
    <source>
        <tissue evidence="15">Liver</tissue>
    </source>
</reference>
<dbReference type="Pfam" id="PF00207">
    <property type="entry name" value="A2M"/>
    <property type="match status" value="1"/>
</dbReference>
<dbReference type="PROSITE" id="PS00477">
    <property type="entry name" value="ALPHA_2_MACROGLOBULIN"/>
    <property type="match status" value="1"/>
</dbReference>
<dbReference type="FunFam" id="2.60.40.1930:FF:000002">
    <property type="entry name" value="PZP, alpha-2-macroglobulin like"/>
    <property type="match status" value="1"/>
</dbReference>
<comment type="subcellular location">
    <subcellularLocation>
        <location evidence="1">Secreted</location>
    </subcellularLocation>
</comment>
<dbReference type="InterPro" id="IPR014756">
    <property type="entry name" value="Ig_E-set"/>
</dbReference>
<evidence type="ECO:0000256" key="10">
    <source>
        <dbReference type="ARBA" id="ARBA00038769"/>
    </source>
</evidence>
<comment type="similarity">
    <text evidence="2">Belongs to the protease inhibitor I39 (alpha-2-macroglobulin) family.</text>
</comment>
<dbReference type="Gene3D" id="2.20.130.20">
    <property type="match status" value="1"/>
</dbReference>
<evidence type="ECO:0000256" key="5">
    <source>
        <dbReference type="ARBA" id="ARBA00022729"/>
    </source>
</evidence>
<evidence type="ECO:0000259" key="13">
    <source>
        <dbReference type="SMART" id="SM01361"/>
    </source>
</evidence>
<dbReference type="SMART" id="SM01361">
    <property type="entry name" value="A2M_recep"/>
    <property type="match status" value="1"/>
</dbReference>
<evidence type="ECO:0000256" key="2">
    <source>
        <dbReference type="ARBA" id="ARBA00010952"/>
    </source>
</evidence>
<keyword evidence="7" id="KW-0882">Thioester bond</keyword>
<dbReference type="RefSeq" id="XP_025030737.1">
    <property type="nucleotide sequence ID" value="XM_025174969.1"/>
</dbReference>
<keyword evidence="5" id="KW-0732">Signal</keyword>
<organism evidence="14 15">
    <name type="scientific">Python bivittatus</name>
    <name type="common">Burmese python</name>
    <name type="synonym">Python molurus bivittatus</name>
    <dbReference type="NCBI Taxonomy" id="176946"/>
    <lineage>
        <taxon>Eukaryota</taxon>
        <taxon>Metazoa</taxon>
        <taxon>Chordata</taxon>
        <taxon>Craniata</taxon>
        <taxon>Vertebrata</taxon>
        <taxon>Euteleostomi</taxon>
        <taxon>Lepidosauria</taxon>
        <taxon>Squamata</taxon>
        <taxon>Bifurcata</taxon>
        <taxon>Unidentata</taxon>
        <taxon>Episquamata</taxon>
        <taxon>Toxicofera</taxon>
        <taxon>Serpentes</taxon>
        <taxon>Henophidia</taxon>
        <taxon>Pythonidae</taxon>
        <taxon>Python</taxon>
    </lineage>
</organism>
<dbReference type="InterPro" id="IPR009048">
    <property type="entry name" value="A-macroglobulin_rcpt-bd"/>
</dbReference>
<dbReference type="InterPro" id="IPR011626">
    <property type="entry name" value="Alpha-macroglobulin_TED"/>
</dbReference>
<dbReference type="SUPFAM" id="SSF49410">
    <property type="entry name" value="Alpha-macroglobulin receptor domain"/>
    <property type="match status" value="1"/>
</dbReference>
<dbReference type="InterPro" id="IPR013783">
    <property type="entry name" value="Ig-like_fold"/>
</dbReference>
<evidence type="ECO:0000256" key="3">
    <source>
        <dbReference type="ARBA" id="ARBA00022525"/>
    </source>
</evidence>
<dbReference type="Gene3D" id="2.60.40.10">
    <property type="entry name" value="Immunoglobulins"/>
    <property type="match status" value="2"/>
</dbReference>
<accession>A0A9F5J193</accession>
<dbReference type="OMA" id="THISHAF"/>
<dbReference type="SMART" id="SM01419">
    <property type="entry name" value="Thiol-ester_cl"/>
    <property type="match status" value="1"/>
</dbReference>
<gene>
    <name evidence="15" type="primary">LOC103048567</name>
</gene>
<evidence type="ECO:0000313" key="14">
    <source>
        <dbReference type="Proteomes" id="UP000695026"/>
    </source>
</evidence>
<evidence type="ECO:0000259" key="11">
    <source>
        <dbReference type="SMART" id="SM01359"/>
    </source>
</evidence>
<dbReference type="Pfam" id="PF17791">
    <property type="entry name" value="MG3"/>
    <property type="match status" value="1"/>
</dbReference>
<dbReference type="Gene3D" id="2.60.120.1540">
    <property type="match status" value="1"/>
</dbReference>
<dbReference type="OrthoDB" id="9998011at2759"/>
<keyword evidence="4" id="KW-0646">Protease inhibitor</keyword>